<name>A0A9D1LS37_9FIRM</name>
<reference evidence="2" key="2">
    <citation type="journal article" date="2021" name="PeerJ">
        <title>Extensive microbial diversity within the chicken gut microbiome revealed by metagenomics and culture.</title>
        <authorList>
            <person name="Gilroy R."/>
            <person name="Ravi A."/>
            <person name="Getino M."/>
            <person name="Pursley I."/>
            <person name="Horton D.L."/>
            <person name="Alikhan N.F."/>
            <person name="Baker D."/>
            <person name="Gharbi K."/>
            <person name="Hall N."/>
            <person name="Watson M."/>
            <person name="Adriaenssens E.M."/>
            <person name="Foster-Nyarko E."/>
            <person name="Jarju S."/>
            <person name="Secka A."/>
            <person name="Antonio M."/>
            <person name="Oren A."/>
            <person name="Chaudhuri R.R."/>
            <person name="La Ragione R."/>
            <person name="Hildebrand F."/>
            <person name="Pallen M.J."/>
        </authorList>
    </citation>
    <scope>NUCLEOTIDE SEQUENCE</scope>
    <source>
        <strain evidence="2">ChiSxjej2B14-8506</strain>
    </source>
</reference>
<dbReference type="AlphaFoldDB" id="A0A9D1LS37"/>
<feature type="coiled-coil region" evidence="1">
    <location>
        <begin position="37"/>
        <end position="67"/>
    </location>
</feature>
<dbReference type="Pfam" id="PF04977">
    <property type="entry name" value="DivIC"/>
    <property type="match status" value="1"/>
</dbReference>
<organism evidence="2 3">
    <name type="scientific">Candidatus Fimadaptatus faecigallinarum</name>
    <dbReference type="NCBI Taxonomy" id="2840814"/>
    <lineage>
        <taxon>Bacteria</taxon>
        <taxon>Bacillati</taxon>
        <taxon>Bacillota</taxon>
        <taxon>Clostridia</taxon>
        <taxon>Eubacteriales</taxon>
        <taxon>Candidatus Fimadaptatus</taxon>
    </lineage>
</organism>
<comment type="caution">
    <text evidence="2">The sequence shown here is derived from an EMBL/GenBank/DDBJ whole genome shotgun (WGS) entry which is preliminary data.</text>
</comment>
<keyword evidence="1" id="KW-0175">Coiled coil</keyword>
<protein>
    <submittedName>
        <fullName evidence="2">Septum formation initiator family protein</fullName>
    </submittedName>
</protein>
<reference evidence="2" key="1">
    <citation type="submission" date="2020-10" db="EMBL/GenBank/DDBJ databases">
        <authorList>
            <person name="Gilroy R."/>
        </authorList>
    </citation>
    <scope>NUCLEOTIDE SEQUENCE</scope>
    <source>
        <strain evidence="2">ChiSxjej2B14-8506</strain>
    </source>
</reference>
<sequence>MATRRGGLRIKPRFWLLLLTAACMFTSIAMVREGAALDAQYAEIAQLEQQKLELRQQNDELKRASEFSTTDAFIERQARALGMIKPGEVRYVVQPEEADYAQGGN</sequence>
<dbReference type="InterPro" id="IPR007060">
    <property type="entry name" value="FtsL/DivIC"/>
</dbReference>
<evidence type="ECO:0000313" key="2">
    <source>
        <dbReference type="EMBL" id="HIU46962.1"/>
    </source>
</evidence>
<gene>
    <name evidence="2" type="ORF">IAC59_06855</name>
</gene>
<evidence type="ECO:0000256" key="1">
    <source>
        <dbReference type="SAM" id="Coils"/>
    </source>
</evidence>
<evidence type="ECO:0000313" key="3">
    <source>
        <dbReference type="Proteomes" id="UP000824123"/>
    </source>
</evidence>
<proteinExistence type="predicted"/>
<dbReference type="Proteomes" id="UP000824123">
    <property type="component" value="Unassembled WGS sequence"/>
</dbReference>
<accession>A0A9D1LS37</accession>
<dbReference type="EMBL" id="DVNK01000041">
    <property type="protein sequence ID" value="HIU46962.1"/>
    <property type="molecule type" value="Genomic_DNA"/>
</dbReference>